<name>A0A5R8P8I5_9NOCA</name>
<dbReference type="RefSeq" id="WP_138458008.1">
    <property type="nucleotide sequence ID" value="NZ_VBUU01000029.1"/>
</dbReference>
<dbReference type="OrthoDB" id="4233790at2"/>
<dbReference type="EMBL" id="VBUU01000029">
    <property type="protein sequence ID" value="TLG01808.1"/>
    <property type="molecule type" value="Genomic_DNA"/>
</dbReference>
<accession>A0A5R8P8I5</accession>
<organism evidence="1 2">
    <name type="scientific">Nocardia cyriacigeorgica</name>
    <dbReference type="NCBI Taxonomy" id="135487"/>
    <lineage>
        <taxon>Bacteria</taxon>
        <taxon>Bacillati</taxon>
        <taxon>Actinomycetota</taxon>
        <taxon>Actinomycetes</taxon>
        <taxon>Mycobacteriales</taxon>
        <taxon>Nocardiaceae</taxon>
        <taxon>Nocardia</taxon>
    </lineage>
</organism>
<gene>
    <name evidence="1" type="ORF">FEK35_23405</name>
</gene>
<comment type="caution">
    <text evidence="1">The sequence shown here is derived from an EMBL/GenBank/DDBJ whole genome shotgun (WGS) entry which is preliminary data.</text>
</comment>
<evidence type="ECO:0000313" key="1">
    <source>
        <dbReference type="EMBL" id="TLG01808.1"/>
    </source>
</evidence>
<dbReference type="Proteomes" id="UP000308349">
    <property type="component" value="Unassembled WGS sequence"/>
</dbReference>
<proteinExistence type="predicted"/>
<protein>
    <submittedName>
        <fullName evidence="1">Uncharacterized protein</fullName>
    </submittedName>
</protein>
<dbReference type="AlphaFoldDB" id="A0A5R8P8I5"/>
<evidence type="ECO:0000313" key="2">
    <source>
        <dbReference type="Proteomes" id="UP000308349"/>
    </source>
</evidence>
<sequence length="214" mass="23897">MTAYLSLRSRHPEDLAILGQPFGHWDMGQLFSLTSIDWLVFCGYFTCAEFDINHAPLNDRHRDINQQNLDHGLPCDIRATVDDLQRGAEQDGHLKWELPIAGKAVVDDGVRPQSILPRTVPLEIGYTDASSVLRHLVFDGAVARWPYRSNSLSILAAGDRKMPGKLRYGLVDIDDPILASVGRFADYYASYRVLGRRLLSKHPPATDMEPSGSP</sequence>
<reference evidence="1 2" key="1">
    <citation type="submission" date="2019-05" db="EMBL/GenBank/DDBJ databases">
        <title>Genomes sequences of two Nocardia cyriacigeorgica environmental isolates, type strains Nocardia asteroides ATCC 19247 and Nocardia cyriacigeorgica DSM 44484.</title>
        <authorList>
            <person name="Vautrin F."/>
            <person name="Bergeron E."/>
            <person name="Dubost A."/>
            <person name="Abrouk D."/>
            <person name="Rodriguez Nava V."/>
            <person name="Pujic P."/>
        </authorList>
    </citation>
    <scope>NUCLEOTIDE SEQUENCE [LARGE SCALE GENOMIC DNA]</scope>
    <source>
        <strain evidence="1 2">EML 1456</strain>
    </source>
</reference>